<proteinExistence type="predicted"/>
<organism evidence="1">
    <name type="scientific">Ophidiomyces ophidiicola</name>
    <dbReference type="NCBI Taxonomy" id="1387563"/>
    <lineage>
        <taxon>Eukaryota</taxon>
        <taxon>Fungi</taxon>
        <taxon>Dikarya</taxon>
        <taxon>Ascomycota</taxon>
        <taxon>Pezizomycotina</taxon>
        <taxon>Eurotiomycetes</taxon>
        <taxon>Eurotiomycetidae</taxon>
        <taxon>Onygenales</taxon>
        <taxon>Onygenaceae</taxon>
        <taxon>Ophidiomyces</taxon>
    </lineage>
</organism>
<accession>A0ACB8V3W0</accession>
<sequence length="1161" mass="129915">MPALHSNAPINMTPNYFHSIDSRNTNAKFHPYTMSLYQGHTKHPEALHEDRRSSPEYISTVSRYQPPTIPTESLLERKVSKLKTEEIHLSKISTGPVSPLSTLDDQAYPATPKLNIIATTPAPAAIVSPLSAGSSQQFQSFATNISPPPAHGNFQSSPHPDSGFASASLTKEWSEGWTPKVSSFSRSSTERPRQTRFPDGRADGALDSGRYDLICPVVAGVFDEKSPRLKRNPTFRKQLSINESKMKPLPPAPDISIIPKALRQKFTKSGPLALPHSPERIFLPQKPEASDLYSLDEAFRRSGLLENDSSSFPCSPLHHATMELERQLSQMSSSTPYMNPVLSELSPRYSKLSMGGSSALLKENSHAQSPEILSQHPDPLPTQSWLDLEPTESKSYRGSTLSPQETCASLVNQQNLKHHHSFDTFFDTPRPSHSRSVSLQDSPSFTTEQSRKTLSPKSRTHGDKRPRVRLPRMRSVDLPFGARELANLSVVVESPSEGECPRTEDIKDCVVRTRKEHPGGDLSGFRIESPDFCIPENHTPIIQSPESQVPLFSHLLDVYTASCTPTRTSRDYGQVVNDIPAVAAEEIVLQILRSVDTLEDLFSLAVLNSAFYSIFKKNELPLIKRIMFRVSPSAWELREMSIPWEDDDFDVGPVDRPVPEYTPNLYLRHYMRDLCTMVSLKWLILVRCEHFLRPETVRALAGQDEKRSAELDDAFWRVWTFCRLFGCGKGREEDITTQADWLSGGSHARSNNRGSSAVLTSPLIGDEVPFLLPDGFARGNEGGLTATQLYDMMEIWTCLGVLIQAFHGKNSEARQYGVFDDLDVDPGTMEEDAMLECWTQYLLTLGPSAILTLCNLNPDTPIEDMFSRAQSLGWTQWTSPTKAKSGSNRSFLKEAVSRVHENQLVREEGRTQCITTHAPSGLSLEVPPYSPKQRVRSYSAGTRIPKQRRKEFAIEIRQKRQDNEKPTQRLVPAVEERPTSNFEQVIQQLDGTQHQFLSGHSAFYNYPYPAPERRSAPPLYPQAIITAAPAEAEEKIPVHDHHTSVLHQKYSHIPPPGFIDPADRALHKLVHELGFNESDAKWALKCTDTGESVDVEAAINLLLPNIDTNPAGSYGNVLVHSPPLAPSSRPVSYCLRSDARLMNRLSMGDTEQIQRPPWRWA</sequence>
<name>A0ACB8V3W0_9EURO</name>
<gene>
    <name evidence="1" type="ORF">LOY88_000678</name>
</gene>
<reference evidence="1" key="1">
    <citation type="journal article" date="2022" name="bioRxiv">
        <title>Population genetic analysis of Ophidiomyces ophidiicola, the causative agent of snake fungal disease, indicates recent introductions to the USA.</title>
        <authorList>
            <person name="Ladner J.T."/>
            <person name="Palmer J.M."/>
            <person name="Ettinger C.L."/>
            <person name="Stajich J.E."/>
            <person name="Farrell T.M."/>
            <person name="Glorioso B.M."/>
            <person name="Lawson B."/>
            <person name="Price S.J."/>
            <person name="Stengle A.G."/>
            <person name="Grear D.A."/>
            <person name="Lorch J.M."/>
        </authorList>
    </citation>
    <scope>NUCLEOTIDE SEQUENCE</scope>
    <source>
        <strain evidence="1">NWHC 24266-5</strain>
    </source>
</reference>
<protein>
    <submittedName>
        <fullName evidence="1">Uncharacterized protein</fullName>
    </submittedName>
</protein>
<dbReference type="EMBL" id="JALBCA010000007">
    <property type="protein sequence ID" value="KAI2392294.1"/>
    <property type="molecule type" value="Genomic_DNA"/>
</dbReference>
<comment type="caution">
    <text evidence="1">The sequence shown here is derived from an EMBL/GenBank/DDBJ whole genome shotgun (WGS) entry which is preliminary data.</text>
</comment>
<evidence type="ECO:0000313" key="1">
    <source>
        <dbReference type="EMBL" id="KAI2392294.1"/>
    </source>
</evidence>